<dbReference type="AlphaFoldDB" id="A0AAD3N199"/>
<dbReference type="Proteomes" id="UP001279410">
    <property type="component" value="Unassembled WGS sequence"/>
</dbReference>
<keyword evidence="2" id="KW-1185">Reference proteome</keyword>
<proteinExistence type="predicted"/>
<accession>A0AAD3N199</accession>
<sequence>MVDGPRLEIRPWIMPQDYDHARGWGRHLVYRSSQDKDQMLTKEVGRAYQEEAKVMLKVHLSVHVDGSASDIQDKLNFRWTCSPHRRCLLAASRPLPQVPCR</sequence>
<evidence type="ECO:0000313" key="2">
    <source>
        <dbReference type="Proteomes" id="UP001279410"/>
    </source>
</evidence>
<organism evidence="1 2">
    <name type="scientific">Lates japonicus</name>
    <name type="common">Japanese lates</name>
    <dbReference type="NCBI Taxonomy" id="270547"/>
    <lineage>
        <taxon>Eukaryota</taxon>
        <taxon>Metazoa</taxon>
        <taxon>Chordata</taxon>
        <taxon>Craniata</taxon>
        <taxon>Vertebrata</taxon>
        <taxon>Euteleostomi</taxon>
        <taxon>Actinopterygii</taxon>
        <taxon>Neopterygii</taxon>
        <taxon>Teleostei</taxon>
        <taxon>Neoteleostei</taxon>
        <taxon>Acanthomorphata</taxon>
        <taxon>Carangaria</taxon>
        <taxon>Carangaria incertae sedis</taxon>
        <taxon>Centropomidae</taxon>
        <taxon>Lates</taxon>
    </lineage>
</organism>
<comment type="caution">
    <text evidence="1">The sequence shown here is derived from an EMBL/GenBank/DDBJ whole genome shotgun (WGS) entry which is preliminary data.</text>
</comment>
<gene>
    <name evidence="1" type="ORF">AKAME5_002924500</name>
</gene>
<protein>
    <submittedName>
        <fullName evidence="1">Reticulocalbin-1</fullName>
    </submittedName>
</protein>
<dbReference type="EMBL" id="BRZM01005471">
    <property type="protein sequence ID" value="GLD63983.1"/>
    <property type="molecule type" value="Genomic_DNA"/>
</dbReference>
<reference evidence="1" key="1">
    <citation type="submission" date="2022-08" db="EMBL/GenBank/DDBJ databases">
        <title>Genome sequencing of akame (Lates japonicus).</title>
        <authorList>
            <person name="Hashiguchi Y."/>
            <person name="Takahashi H."/>
        </authorList>
    </citation>
    <scope>NUCLEOTIDE SEQUENCE</scope>
    <source>
        <strain evidence="1">Kochi</strain>
    </source>
</reference>
<evidence type="ECO:0000313" key="1">
    <source>
        <dbReference type="EMBL" id="GLD63983.1"/>
    </source>
</evidence>
<name>A0AAD3N199_LATJO</name>